<evidence type="ECO:0000259" key="3">
    <source>
        <dbReference type="Pfam" id="PF03976"/>
    </source>
</evidence>
<organism evidence="4 5">
    <name type="scientific">Nocardioides thalensis</name>
    <dbReference type="NCBI Taxonomy" id="1914755"/>
    <lineage>
        <taxon>Bacteria</taxon>
        <taxon>Bacillati</taxon>
        <taxon>Actinomycetota</taxon>
        <taxon>Actinomycetes</taxon>
        <taxon>Propionibacteriales</taxon>
        <taxon>Nocardioidaceae</taxon>
        <taxon>Nocardioides</taxon>
    </lineage>
</organism>
<dbReference type="InterPro" id="IPR027417">
    <property type="entry name" value="P-loop_NTPase"/>
</dbReference>
<dbReference type="GO" id="GO:0006797">
    <property type="term" value="P:polyphosphate metabolic process"/>
    <property type="evidence" value="ECO:0007669"/>
    <property type="project" value="InterPro"/>
</dbReference>
<dbReference type="PANTHER" id="PTHR34383">
    <property type="entry name" value="POLYPHOSPHATE:AMP PHOSPHOTRANSFERASE-RELATED"/>
    <property type="match status" value="1"/>
</dbReference>
<dbReference type="NCBIfam" id="TIGR03709">
    <property type="entry name" value="PPK2_rel_1"/>
    <property type="match status" value="1"/>
</dbReference>
<proteinExistence type="predicted"/>
<comment type="caution">
    <text evidence="4">The sequence shown here is derived from an EMBL/GenBank/DDBJ whole genome shotgun (WGS) entry which is preliminary data.</text>
</comment>
<name>A0A853C1Z8_9ACTN</name>
<evidence type="ECO:0000313" key="4">
    <source>
        <dbReference type="EMBL" id="NYJ01645.1"/>
    </source>
</evidence>
<dbReference type="PANTHER" id="PTHR34383:SF3">
    <property type="entry name" value="POLYPHOSPHATE:AMP PHOSPHOTRANSFERASE"/>
    <property type="match status" value="1"/>
</dbReference>
<dbReference type="EMBL" id="JACCFP010000001">
    <property type="protein sequence ID" value="NYJ01645.1"/>
    <property type="molecule type" value="Genomic_DNA"/>
</dbReference>
<dbReference type="InterPro" id="IPR022300">
    <property type="entry name" value="PPK2-rel_1"/>
</dbReference>
<sequence>MSDLVPALRAQSGPVDLSAIATDATPGFSGKKHEGIDALEALGPDLADLQERLFAHGRSGGHRSLLLVLQGMDTSGKGGTLRSTVGLIDPQGVRITSFKAPTPEELEHDFLWRIRKALPGPGYVGVFDRSHYEDVLIARVRGLAKPEEIERRYDAINSFEEELVEHGTVVLKCMLHISAEEQKERLLARLDDPTKHWKYNPGDIDEREHWPAYQEAYELAIERTHTDAAPWYVIPADRKWYRNLAIGHLLLDALSSFQLGWPAADFDVEHEKRRLAEEDPLS</sequence>
<reference evidence="4 5" key="1">
    <citation type="submission" date="2020-07" db="EMBL/GenBank/DDBJ databases">
        <title>Sequencing the genomes of 1000 actinobacteria strains.</title>
        <authorList>
            <person name="Klenk H.-P."/>
        </authorList>
    </citation>
    <scope>NUCLEOTIDE SEQUENCE [LARGE SCALE GENOMIC DNA]</scope>
    <source>
        <strain evidence="4 5">DSM 103833</strain>
    </source>
</reference>
<keyword evidence="1 4" id="KW-0808">Transferase</keyword>
<dbReference type="InterPro" id="IPR016898">
    <property type="entry name" value="Polyphosphate_phosphotransfera"/>
</dbReference>
<keyword evidence="2" id="KW-0418">Kinase</keyword>
<dbReference type="Gene3D" id="3.40.50.300">
    <property type="entry name" value="P-loop containing nucleotide triphosphate hydrolases"/>
    <property type="match status" value="1"/>
</dbReference>
<protein>
    <submittedName>
        <fullName evidence="4">PPK2 family polyphosphate:nucleotide phosphotransferase</fullName>
    </submittedName>
</protein>
<keyword evidence="5" id="KW-1185">Reference proteome</keyword>
<evidence type="ECO:0000256" key="1">
    <source>
        <dbReference type="ARBA" id="ARBA00022679"/>
    </source>
</evidence>
<feature type="domain" description="Polyphosphate kinase-2-related" evidence="3">
    <location>
        <begin position="32"/>
        <end position="255"/>
    </location>
</feature>
<dbReference type="Proteomes" id="UP000530424">
    <property type="component" value="Unassembled WGS sequence"/>
</dbReference>
<dbReference type="SUPFAM" id="SSF52540">
    <property type="entry name" value="P-loop containing nucleoside triphosphate hydrolases"/>
    <property type="match status" value="1"/>
</dbReference>
<evidence type="ECO:0000313" key="5">
    <source>
        <dbReference type="Proteomes" id="UP000530424"/>
    </source>
</evidence>
<dbReference type="InterPro" id="IPR022488">
    <property type="entry name" value="PPK2-related"/>
</dbReference>
<gene>
    <name evidence="4" type="ORF">HNR19_002343</name>
</gene>
<dbReference type="RefSeq" id="WP_179668104.1">
    <property type="nucleotide sequence ID" value="NZ_JACCFP010000001.1"/>
</dbReference>
<dbReference type="AlphaFoldDB" id="A0A853C1Z8"/>
<dbReference type="PIRSF" id="PIRSF028756">
    <property type="entry name" value="PPK2_prd"/>
    <property type="match status" value="1"/>
</dbReference>
<dbReference type="Pfam" id="PF03976">
    <property type="entry name" value="PPK2"/>
    <property type="match status" value="1"/>
</dbReference>
<evidence type="ECO:0000256" key="2">
    <source>
        <dbReference type="ARBA" id="ARBA00022777"/>
    </source>
</evidence>
<accession>A0A853C1Z8</accession>
<dbReference type="GO" id="GO:0008976">
    <property type="term" value="F:polyphosphate kinase activity"/>
    <property type="evidence" value="ECO:0007669"/>
    <property type="project" value="InterPro"/>
</dbReference>